<accession>A0A087CAC7</accession>
<dbReference type="GO" id="GO:0070628">
    <property type="term" value="F:proteasome binding"/>
    <property type="evidence" value="ECO:0007669"/>
    <property type="project" value="InterPro"/>
</dbReference>
<evidence type="ECO:0000256" key="4">
    <source>
        <dbReference type="ARBA" id="ARBA00032321"/>
    </source>
</evidence>
<dbReference type="GO" id="GO:0031386">
    <property type="term" value="F:protein tag activity"/>
    <property type="evidence" value="ECO:0007669"/>
    <property type="project" value="InterPro"/>
</dbReference>
<dbReference type="RefSeq" id="WP_033511959.1">
    <property type="nucleotide sequence ID" value="NZ_JDUO01000003.1"/>
</dbReference>
<dbReference type="AlphaFoldDB" id="A0A087CAC7"/>
<feature type="region of interest" description="Disordered" evidence="5">
    <location>
        <begin position="1"/>
        <end position="36"/>
    </location>
</feature>
<dbReference type="OrthoDB" id="3254977at2"/>
<keyword evidence="7" id="KW-1185">Reference proteome</keyword>
<gene>
    <name evidence="6" type="ORF">BMON_0095</name>
</gene>
<evidence type="ECO:0000313" key="7">
    <source>
        <dbReference type="Proteomes" id="UP000029082"/>
    </source>
</evidence>
<organism evidence="6 7">
    <name type="scientific">Bifidobacterium mongoliense DSM 21395</name>
    <dbReference type="NCBI Taxonomy" id="1437603"/>
    <lineage>
        <taxon>Bacteria</taxon>
        <taxon>Bacillati</taxon>
        <taxon>Actinomycetota</taxon>
        <taxon>Actinomycetes</taxon>
        <taxon>Bifidobacteriales</taxon>
        <taxon>Bifidobacteriaceae</taxon>
        <taxon>Bifidobacterium</taxon>
    </lineage>
</organism>
<sequence>MPQQLSRGESSRSDRQHEQEQDAQERRVVTETQDDALDSVLDDIEATLETNAEEYVRSFVQQGGE</sequence>
<evidence type="ECO:0000256" key="1">
    <source>
        <dbReference type="ARBA" id="ARBA00004707"/>
    </source>
</evidence>
<proteinExistence type="inferred from homology"/>
<reference evidence="6 7" key="1">
    <citation type="submission" date="2014-03" db="EMBL/GenBank/DDBJ databases">
        <title>Genomics of Bifidobacteria.</title>
        <authorList>
            <person name="Ventura M."/>
            <person name="Milani C."/>
            <person name="Lugli G.A."/>
        </authorList>
    </citation>
    <scope>NUCLEOTIDE SEQUENCE [LARGE SCALE GENOMIC DNA]</scope>
    <source>
        <strain evidence="6 7">DSM 21395</strain>
    </source>
</reference>
<dbReference type="GO" id="GO:0010498">
    <property type="term" value="P:proteasomal protein catabolic process"/>
    <property type="evidence" value="ECO:0007669"/>
    <property type="project" value="InterPro"/>
</dbReference>
<evidence type="ECO:0000256" key="3">
    <source>
        <dbReference type="ARBA" id="ARBA00016748"/>
    </source>
</evidence>
<dbReference type="EMBL" id="JGZE01000001">
    <property type="protein sequence ID" value="KFI80227.1"/>
    <property type="molecule type" value="Genomic_DNA"/>
</dbReference>
<protein>
    <recommendedName>
        <fullName evidence="3">Prokaryotic ubiquitin-like protein Pup</fullName>
    </recommendedName>
    <alternativeName>
        <fullName evidence="4">Bacterial ubiquitin-like modifier</fullName>
    </alternativeName>
</protein>
<dbReference type="STRING" id="1437603.GCA_000771525_00987"/>
<dbReference type="GO" id="GO:0070490">
    <property type="term" value="P:protein pupylation"/>
    <property type="evidence" value="ECO:0007669"/>
    <property type="project" value="InterPro"/>
</dbReference>
<dbReference type="eggNOG" id="ENOG5031YAF">
    <property type="taxonomic scope" value="Bacteria"/>
</dbReference>
<dbReference type="NCBIfam" id="TIGR03687">
    <property type="entry name" value="pupylate_cterm"/>
    <property type="match status" value="1"/>
</dbReference>
<dbReference type="Proteomes" id="UP000029082">
    <property type="component" value="Unassembled WGS sequence"/>
</dbReference>
<evidence type="ECO:0000256" key="2">
    <source>
        <dbReference type="ARBA" id="ARBA00010616"/>
    </source>
</evidence>
<dbReference type="GeneID" id="93094118"/>
<comment type="similarity">
    <text evidence="2">Belongs to the prokaryotic ubiquitin-like protein family.</text>
</comment>
<comment type="caution">
    <text evidence="6">The sequence shown here is derived from an EMBL/GenBank/DDBJ whole genome shotgun (WGS) entry which is preliminary data.</text>
</comment>
<name>A0A087CAC7_9BIFI</name>
<comment type="pathway">
    <text evidence="1">Protein degradation; proteasomal Pup-dependent pathway.</text>
</comment>
<feature type="compositionally biased region" description="Basic and acidic residues" evidence="5">
    <location>
        <begin position="9"/>
        <end position="29"/>
    </location>
</feature>
<evidence type="ECO:0000313" key="6">
    <source>
        <dbReference type="EMBL" id="KFI80227.1"/>
    </source>
</evidence>
<dbReference type="Pfam" id="PF05639">
    <property type="entry name" value="Pup"/>
    <property type="match status" value="1"/>
</dbReference>
<dbReference type="UniPathway" id="UPA00997"/>
<evidence type="ECO:0000256" key="5">
    <source>
        <dbReference type="SAM" id="MobiDB-lite"/>
    </source>
</evidence>
<dbReference type="InterPro" id="IPR008515">
    <property type="entry name" value="Ubiquitin-like_Pup"/>
</dbReference>
<dbReference type="GO" id="GO:0019941">
    <property type="term" value="P:modification-dependent protein catabolic process"/>
    <property type="evidence" value="ECO:0007669"/>
    <property type="project" value="InterPro"/>
</dbReference>